<dbReference type="InterPro" id="IPR011663">
    <property type="entry name" value="UTRA"/>
</dbReference>
<organism evidence="6 7">
    <name type="scientific">Lichenibacterium minor</name>
    <dbReference type="NCBI Taxonomy" id="2316528"/>
    <lineage>
        <taxon>Bacteria</taxon>
        <taxon>Pseudomonadati</taxon>
        <taxon>Pseudomonadota</taxon>
        <taxon>Alphaproteobacteria</taxon>
        <taxon>Hyphomicrobiales</taxon>
        <taxon>Lichenihabitantaceae</taxon>
        <taxon>Lichenibacterium</taxon>
    </lineage>
</organism>
<dbReference type="SUPFAM" id="SSF46785">
    <property type="entry name" value="Winged helix' DNA-binding domain"/>
    <property type="match status" value="1"/>
</dbReference>
<dbReference type="Proteomes" id="UP000290759">
    <property type="component" value="Unassembled WGS sequence"/>
</dbReference>
<gene>
    <name evidence="6" type="primary">hutC</name>
    <name evidence="6" type="ORF">D3273_18820</name>
</gene>
<feature type="domain" description="HTH gntR-type" evidence="5">
    <location>
        <begin position="7"/>
        <end position="75"/>
    </location>
</feature>
<keyword evidence="2" id="KW-0238">DNA-binding</keyword>
<accession>A0A4Q2U2C3</accession>
<dbReference type="Gene3D" id="3.40.1410.10">
    <property type="entry name" value="Chorismate lyase-like"/>
    <property type="match status" value="1"/>
</dbReference>
<dbReference type="SMART" id="SM00345">
    <property type="entry name" value="HTH_GNTR"/>
    <property type="match status" value="1"/>
</dbReference>
<evidence type="ECO:0000313" key="6">
    <source>
        <dbReference type="EMBL" id="RYC30472.1"/>
    </source>
</evidence>
<protein>
    <recommendedName>
        <fullName evidence="4">Histidine utilization repressor</fullName>
    </recommendedName>
</protein>
<comment type="caution">
    <text evidence="6">The sequence shown here is derived from an EMBL/GenBank/DDBJ whole genome shotgun (WGS) entry which is preliminary data.</text>
</comment>
<dbReference type="OrthoDB" id="9808698at2"/>
<dbReference type="InterPro" id="IPR000524">
    <property type="entry name" value="Tscrpt_reg_HTH_GntR"/>
</dbReference>
<dbReference type="Pfam" id="PF00392">
    <property type="entry name" value="GntR"/>
    <property type="match status" value="1"/>
</dbReference>
<dbReference type="InterPro" id="IPR010248">
    <property type="entry name" value="His_ut_repres"/>
</dbReference>
<dbReference type="EMBL" id="QYBB01000025">
    <property type="protein sequence ID" value="RYC30472.1"/>
    <property type="molecule type" value="Genomic_DNA"/>
</dbReference>
<evidence type="ECO:0000313" key="7">
    <source>
        <dbReference type="Proteomes" id="UP000290759"/>
    </source>
</evidence>
<dbReference type="GO" id="GO:0045892">
    <property type="term" value="P:negative regulation of DNA-templated transcription"/>
    <property type="evidence" value="ECO:0007669"/>
    <property type="project" value="UniProtKB-UniRule"/>
</dbReference>
<reference evidence="6 7" key="2">
    <citation type="submission" date="2019-02" db="EMBL/GenBank/DDBJ databases">
        <title>'Lichenibacterium ramalinii' gen. nov. sp. nov., 'Lichenibacterium minor' gen. nov. sp. nov.</title>
        <authorList>
            <person name="Pankratov T."/>
        </authorList>
    </citation>
    <scope>NUCLEOTIDE SEQUENCE [LARGE SCALE GENOMIC DNA]</scope>
    <source>
        <strain evidence="6 7">RmlP026</strain>
    </source>
</reference>
<dbReference type="InterPro" id="IPR050679">
    <property type="entry name" value="Bact_HTH_transcr_reg"/>
</dbReference>
<dbReference type="InterPro" id="IPR036390">
    <property type="entry name" value="WH_DNA-bd_sf"/>
</dbReference>
<reference evidence="6 7" key="1">
    <citation type="submission" date="2018-12" db="EMBL/GenBank/DDBJ databases">
        <authorList>
            <person name="Grouzdev D.S."/>
            <person name="Krutkina M.S."/>
        </authorList>
    </citation>
    <scope>NUCLEOTIDE SEQUENCE [LARGE SCALE GENOMIC DNA]</scope>
    <source>
        <strain evidence="6 7">RmlP026</strain>
    </source>
</reference>
<name>A0A4Q2U2C3_9HYPH</name>
<dbReference type="Gene3D" id="1.10.10.10">
    <property type="entry name" value="Winged helix-like DNA-binding domain superfamily/Winged helix DNA-binding domain"/>
    <property type="match status" value="1"/>
</dbReference>
<dbReference type="GO" id="GO:0003677">
    <property type="term" value="F:DNA binding"/>
    <property type="evidence" value="ECO:0007669"/>
    <property type="project" value="UniProtKB-UniRule"/>
</dbReference>
<dbReference type="NCBIfam" id="TIGR02018">
    <property type="entry name" value="his_ut_repres"/>
    <property type="match status" value="1"/>
</dbReference>
<evidence type="ECO:0000256" key="4">
    <source>
        <dbReference type="NCBIfam" id="TIGR02018"/>
    </source>
</evidence>
<dbReference type="AlphaFoldDB" id="A0A4Q2U2C3"/>
<evidence type="ECO:0000256" key="1">
    <source>
        <dbReference type="ARBA" id="ARBA00023015"/>
    </source>
</evidence>
<dbReference type="InterPro" id="IPR028978">
    <property type="entry name" value="Chorismate_lyase_/UTRA_dom_sf"/>
</dbReference>
<dbReference type="GO" id="GO:0003700">
    <property type="term" value="F:DNA-binding transcription factor activity"/>
    <property type="evidence" value="ECO:0007669"/>
    <property type="project" value="UniProtKB-UniRule"/>
</dbReference>
<keyword evidence="3" id="KW-0804">Transcription</keyword>
<dbReference type="PROSITE" id="PS50949">
    <property type="entry name" value="HTH_GNTR"/>
    <property type="match status" value="1"/>
</dbReference>
<evidence type="ECO:0000256" key="3">
    <source>
        <dbReference type="ARBA" id="ARBA00023163"/>
    </source>
</evidence>
<sequence>MLPGAAIPLYARVKALILRNIGDGTWPRDRRLPSEHDLVALTGASRMTVHRALRELTHAGVLHRVQGVGTFVAAPMARSGLIEIEDIAQEIRRRGAVHGSRVLLLDRVEAPGEVMSAFGEPGCRRPFHSVLVHSEDGTPVQHEERYVDPELAPDYGRQDFSARTPFDYLIEAVPLTEFEHVISAVAASPAIAAALDLPQGAPCLRLDRRTWSGARIATVNRLTYAGERCRLATRRVVSTS</sequence>
<dbReference type="CDD" id="cd07377">
    <property type="entry name" value="WHTH_GntR"/>
    <property type="match status" value="1"/>
</dbReference>
<dbReference type="PRINTS" id="PR00035">
    <property type="entry name" value="HTHGNTR"/>
</dbReference>
<dbReference type="SUPFAM" id="SSF64288">
    <property type="entry name" value="Chorismate lyase-like"/>
    <property type="match status" value="1"/>
</dbReference>
<evidence type="ECO:0000256" key="2">
    <source>
        <dbReference type="ARBA" id="ARBA00023125"/>
    </source>
</evidence>
<dbReference type="InterPro" id="IPR036388">
    <property type="entry name" value="WH-like_DNA-bd_sf"/>
</dbReference>
<keyword evidence="1" id="KW-0805">Transcription regulation</keyword>
<dbReference type="PANTHER" id="PTHR44846">
    <property type="entry name" value="MANNOSYL-D-GLYCERATE TRANSPORT/METABOLISM SYSTEM REPRESSOR MNGR-RELATED"/>
    <property type="match status" value="1"/>
</dbReference>
<evidence type="ECO:0000259" key="5">
    <source>
        <dbReference type="PROSITE" id="PS50949"/>
    </source>
</evidence>
<dbReference type="Pfam" id="PF07702">
    <property type="entry name" value="UTRA"/>
    <property type="match status" value="1"/>
</dbReference>
<dbReference type="PANTHER" id="PTHR44846:SF16">
    <property type="entry name" value="TRANSCRIPTIONAL REGULATOR PHNF-RELATED"/>
    <property type="match status" value="1"/>
</dbReference>
<dbReference type="SMART" id="SM00866">
    <property type="entry name" value="UTRA"/>
    <property type="match status" value="1"/>
</dbReference>
<keyword evidence="7" id="KW-1185">Reference proteome</keyword>
<dbReference type="GO" id="GO:0006547">
    <property type="term" value="P:L-histidine metabolic process"/>
    <property type="evidence" value="ECO:0007669"/>
    <property type="project" value="UniProtKB-UniRule"/>
</dbReference>
<proteinExistence type="predicted"/>